<dbReference type="Proteomes" id="UP001174694">
    <property type="component" value="Unassembled WGS sequence"/>
</dbReference>
<evidence type="ECO:0000313" key="1">
    <source>
        <dbReference type="EMBL" id="KAJ9130265.1"/>
    </source>
</evidence>
<keyword evidence="2" id="KW-1185">Reference proteome</keyword>
<reference evidence="1" key="1">
    <citation type="submission" date="2022-07" db="EMBL/GenBank/DDBJ databases">
        <title>Fungi with potential for degradation of polypropylene.</title>
        <authorList>
            <person name="Gostincar C."/>
        </authorList>
    </citation>
    <scope>NUCLEOTIDE SEQUENCE</scope>
    <source>
        <strain evidence="1">EXF-13308</strain>
    </source>
</reference>
<name>A0AA38VAY8_9PEZI</name>
<dbReference type="EMBL" id="JANBVO010000097">
    <property type="protein sequence ID" value="KAJ9130265.1"/>
    <property type="molecule type" value="Genomic_DNA"/>
</dbReference>
<dbReference type="AlphaFoldDB" id="A0AA38VAY8"/>
<proteinExistence type="predicted"/>
<evidence type="ECO:0000313" key="2">
    <source>
        <dbReference type="Proteomes" id="UP001174694"/>
    </source>
</evidence>
<protein>
    <submittedName>
        <fullName evidence="1">Uncharacterized protein</fullName>
    </submittedName>
</protein>
<gene>
    <name evidence="1" type="ORF">NKR23_g12272</name>
</gene>
<accession>A0AA38VAY8</accession>
<comment type="caution">
    <text evidence="1">The sequence shown here is derived from an EMBL/GenBank/DDBJ whole genome shotgun (WGS) entry which is preliminary data.</text>
</comment>
<organism evidence="1 2">
    <name type="scientific">Pleurostoma richardsiae</name>
    <dbReference type="NCBI Taxonomy" id="41990"/>
    <lineage>
        <taxon>Eukaryota</taxon>
        <taxon>Fungi</taxon>
        <taxon>Dikarya</taxon>
        <taxon>Ascomycota</taxon>
        <taxon>Pezizomycotina</taxon>
        <taxon>Sordariomycetes</taxon>
        <taxon>Sordariomycetidae</taxon>
        <taxon>Calosphaeriales</taxon>
        <taxon>Pleurostomataceae</taxon>
        <taxon>Pleurostoma</taxon>
    </lineage>
</organism>
<sequence length="201" mass="21611">MNSKYNSLLRQLDTITSLSQSLRQEMLQAYTKVSGKNQILMDRCAGAAQAGNPPQSVRVFSTHEPTANRAIFAGSGMATNRPMSTMMSSNASSVTSGFRDMAAGVFLAAIETYGTDEIIDAVQKDLFVGIDTSMMDIMIRAIATYMGCSGKAKPSDESLKGVIELMSPTTDDSLTEVGNMIRDLCLDGDTLVSFFNDDLTA</sequence>